<protein>
    <submittedName>
        <fullName evidence="1">N-acetyltransferase</fullName>
    </submittedName>
</protein>
<name>A0A418WCK3_9PROT</name>
<dbReference type="OrthoDB" id="9776898at2"/>
<dbReference type="AlphaFoldDB" id="A0A418WCK3"/>
<comment type="caution">
    <text evidence="1">The sequence shown here is derived from an EMBL/GenBank/DDBJ whole genome shotgun (WGS) entry which is preliminary data.</text>
</comment>
<dbReference type="SUPFAM" id="SSF55729">
    <property type="entry name" value="Acyl-CoA N-acyltransferases (Nat)"/>
    <property type="match status" value="1"/>
</dbReference>
<dbReference type="EMBL" id="QYUK01000011">
    <property type="protein sequence ID" value="RJF87767.1"/>
    <property type="molecule type" value="Genomic_DNA"/>
</dbReference>
<keyword evidence="1" id="KW-0808">Transferase</keyword>
<dbReference type="InterPro" id="IPR007434">
    <property type="entry name" value="FemAB-like"/>
</dbReference>
<dbReference type="PANTHER" id="PTHR47017:SF1">
    <property type="entry name" value="ACYL-COA"/>
    <property type="match status" value="1"/>
</dbReference>
<gene>
    <name evidence="1" type="ORF">D3874_12640</name>
</gene>
<dbReference type="GO" id="GO:0016740">
    <property type="term" value="F:transferase activity"/>
    <property type="evidence" value="ECO:0007669"/>
    <property type="project" value="UniProtKB-KW"/>
</dbReference>
<accession>A0A418WCK3</accession>
<dbReference type="PANTHER" id="PTHR47017">
    <property type="entry name" value="ACYL-COA"/>
    <property type="match status" value="1"/>
</dbReference>
<dbReference type="Pfam" id="PF04339">
    <property type="entry name" value="FemAB_like"/>
    <property type="match status" value="1"/>
</dbReference>
<dbReference type="Proteomes" id="UP000284605">
    <property type="component" value="Unassembled WGS sequence"/>
</dbReference>
<proteinExistence type="predicted"/>
<sequence length="389" mass="43613">MSADGDMVEIEVVKGAGLIAAAAWNACAGPDNPFVSHEFFACAESSGCATAAKGWAPHHLVMRRADGTVIGIMPLYLKNHSYGEYVFDHGWAQAYERAGGRYYPKLQSSVPFTPVTGPRFLVHPQADRPSVESALLRGAIQIAESNNISSLHITFAQEGEWQRLGELGLLQRIDQQFHWENRGYSRFDDFLGALTSRKRKQMKRERRDAVQDGAIEVLSLTGDALRPEHWDAFNRCYLATAAHKWGSPYLNRDFFRHLHETMADKVLLVLARREGRFIAGALNLIGTDTLYGRNWGATEDHPFLHFEVCYYRAIDFAIERGLAKVEAGAQGEHKLARGYVPSPTYSLHWIADPGFRRAVADYLKRERAAVASEAAILEEHVPYRHEDGS</sequence>
<evidence type="ECO:0000313" key="1">
    <source>
        <dbReference type="EMBL" id="RJF87767.1"/>
    </source>
</evidence>
<dbReference type="InterPro" id="IPR016181">
    <property type="entry name" value="Acyl_CoA_acyltransferase"/>
</dbReference>
<evidence type="ECO:0000313" key="2">
    <source>
        <dbReference type="Proteomes" id="UP000284605"/>
    </source>
</evidence>
<reference evidence="1 2" key="1">
    <citation type="submission" date="2018-09" db="EMBL/GenBank/DDBJ databases">
        <authorList>
            <person name="Zhu H."/>
        </authorList>
    </citation>
    <scope>NUCLEOTIDE SEQUENCE [LARGE SCALE GENOMIC DNA]</scope>
    <source>
        <strain evidence="1 2">K1W22B-8</strain>
    </source>
</reference>
<dbReference type="Gene3D" id="3.40.630.30">
    <property type="match status" value="1"/>
</dbReference>
<organism evidence="1 2">
    <name type="scientific">Oleomonas cavernae</name>
    <dbReference type="NCBI Taxonomy" id="2320859"/>
    <lineage>
        <taxon>Bacteria</taxon>
        <taxon>Pseudomonadati</taxon>
        <taxon>Pseudomonadota</taxon>
        <taxon>Alphaproteobacteria</taxon>
        <taxon>Acetobacterales</taxon>
        <taxon>Acetobacteraceae</taxon>
        <taxon>Oleomonas</taxon>
    </lineage>
</organism>
<keyword evidence="2" id="KW-1185">Reference proteome</keyword>